<evidence type="ECO:0000256" key="11">
    <source>
        <dbReference type="RuleBase" id="RU003783"/>
    </source>
</evidence>
<gene>
    <name evidence="10" type="primary">miaA</name>
    <name evidence="14" type="ORF">EV207_10676</name>
</gene>
<reference evidence="14 15" key="1">
    <citation type="submission" date="2019-03" db="EMBL/GenBank/DDBJ databases">
        <title>Genomic Encyclopedia of Type Strains, Phase IV (KMG-IV): sequencing the most valuable type-strain genomes for metagenomic binning, comparative biology and taxonomic classification.</title>
        <authorList>
            <person name="Goeker M."/>
        </authorList>
    </citation>
    <scope>NUCLEOTIDE SEQUENCE [LARGE SCALE GENOMIC DNA]</scope>
    <source>
        <strain evidence="14 15">DSM 19377</strain>
    </source>
</reference>
<comment type="caution">
    <text evidence="10">Lacks conserved residue(s) required for the propagation of feature annotation.</text>
</comment>
<feature type="binding site" evidence="10">
    <location>
        <begin position="10"/>
        <end position="17"/>
    </location>
    <ligand>
        <name>ATP</name>
        <dbReference type="ChEBI" id="CHEBI:30616"/>
    </ligand>
</feature>
<comment type="catalytic activity">
    <reaction evidence="9 10 11">
        <text>adenosine(37) in tRNA + dimethylallyl diphosphate = N(6)-dimethylallyladenosine(37) in tRNA + diphosphate</text>
        <dbReference type="Rhea" id="RHEA:26482"/>
        <dbReference type="Rhea" id="RHEA-COMP:10162"/>
        <dbReference type="Rhea" id="RHEA-COMP:10375"/>
        <dbReference type="ChEBI" id="CHEBI:33019"/>
        <dbReference type="ChEBI" id="CHEBI:57623"/>
        <dbReference type="ChEBI" id="CHEBI:74411"/>
        <dbReference type="ChEBI" id="CHEBI:74415"/>
        <dbReference type="EC" id="2.5.1.75"/>
    </reaction>
</comment>
<keyword evidence="15" id="KW-1185">Reference proteome</keyword>
<proteinExistence type="inferred from homology"/>
<feature type="site" description="Interaction with substrate tRNA" evidence="10">
    <location>
        <position position="124"/>
    </location>
</feature>
<evidence type="ECO:0000256" key="6">
    <source>
        <dbReference type="ARBA" id="ARBA00022741"/>
    </source>
</evidence>
<comment type="similarity">
    <text evidence="3 10 13">Belongs to the IPP transferase family.</text>
</comment>
<keyword evidence="8 10" id="KW-0460">Magnesium</keyword>
<keyword evidence="4 10" id="KW-0808">Transferase</keyword>
<evidence type="ECO:0000256" key="5">
    <source>
        <dbReference type="ARBA" id="ARBA00022694"/>
    </source>
</evidence>
<keyword evidence="7 10" id="KW-0067">ATP-binding</keyword>
<dbReference type="InterPro" id="IPR027417">
    <property type="entry name" value="P-loop_NTPase"/>
</dbReference>
<evidence type="ECO:0000256" key="2">
    <source>
        <dbReference type="ARBA" id="ARBA00003213"/>
    </source>
</evidence>
<dbReference type="GO" id="GO:0006400">
    <property type="term" value="P:tRNA modification"/>
    <property type="evidence" value="ECO:0007669"/>
    <property type="project" value="TreeGrafter"/>
</dbReference>
<dbReference type="HAMAP" id="MF_00185">
    <property type="entry name" value="IPP_trans"/>
    <property type="match status" value="1"/>
</dbReference>
<keyword evidence="6 10" id="KW-0547">Nucleotide-binding</keyword>
<accession>A0A4R2P607</accession>
<comment type="function">
    <text evidence="2 10 12">Catalyzes the transfer of a dimethylallyl group onto the adenine at position 37 in tRNAs that read codons beginning with uridine, leading to the formation of N6-(dimethylallyl)adenosine (i(6)A).</text>
</comment>
<evidence type="ECO:0000256" key="7">
    <source>
        <dbReference type="ARBA" id="ARBA00022840"/>
    </source>
</evidence>
<dbReference type="InterPro" id="IPR039657">
    <property type="entry name" value="Dimethylallyltransferase"/>
</dbReference>
<evidence type="ECO:0000256" key="1">
    <source>
        <dbReference type="ARBA" id="ARBA00001946"/>
    </source>
</evidence>
<dbReference type="GO" id="GO:0052381">
    <property type="term" value="F:tRNA dimethylallyltransferase activity"/>
    <property type="evidence" value="ECO:0007669"/>
    <property type="project" value="UniProtKB-UniRule"/>
</dbReference>
<dbReference type="GO" id="GO:0005524">
    <property type="term" value="F:ATP binding"/>
    <property type="evidence" value="ECO:0007669"/>
    <property type="project" value="UniProtKB-UniRule"/>
</dbReference>
<evidence type="ECO:0000256" key="9">
    <source>
        <dbReference type="ARBA" id="ARBA00049563"/>
    </source>
</evidence>
<organism evidence="14 15">
    <name type="scientific">Scopulibacillus darangshiensis</name>
    <dbReference type="NCBI Taxonomy" id="442528"/>
    <lineage>
        <taxon>Bacteria</taxon>
        <taxon>Bacillati</taxon>
        <taxon>Bacillota</taxon>
        <taxon>Bacilli</taxon>
        <taxon>Bacillales</taxon>
        <taxon>Sporolactobacillaceae</taxon>
        <taxon>Scopulibacillus</taxon>
    </lineage>
</organism>
<feature type="site" description="Interaction with substrate tRNA" evidence="10">
    <location>
        <position position="101"/>
    </location>
</feature>
<dbReference type="NCBIfam" id="TIGR00174">
    <property type="entry name" value="miaA"/>
    <property type="match status" value="1"/>
</dbReference>
<dbReference type="Gene3D" id="1.10.20.140">
    <property type="match status" value="1"/>
</dbReference>
<dbReference type="EC" id="2.5.1.75" evidence="10"/>
<evidence type="ECO:0000256" key="12">
    <source>
        <dbReference type="RuleBase" id="RU003784"/>
    </source>
</evidence>
<dbReference type="AlphaFoldDB" id="A0A4R2P607"/>
<comment type="cofactor">
    <cofactor evidence="1 10">
        <name>Mg(2+)</name>
        <dbReference type="ChEBI" id="CHEBI:18420"/>
    </cofactor>
</comment>
<sequence length="315" mass="35855">MKEKVVIIVGPTAVGKTKLSLDIARVFNGEVINGDAMQVYQGLNIGTAKIPETDMQGIPHHLIDFLPPSEPYTVAAFQSDARQLIHDLNEQHKCPVLVGGTGLYIKAAAYDYQFTDVEDDPDFRKEMARIAESQGNMVLHQKLADIDPVSARAIHPNNVNRVIRALEVYHLSGLPFSMHQQDQEPAPLFDIALIGLTMDRELLYKRINQRVDDMIEAGLIDEAKALYDSGIRNVQAVQAIGYKELYRYFEGECTLQEAVSLLKRNSRRFAKRQYTWFRNQMDVTWFDMTEALDHFEKKAEEIIRFVAGKLEIRSK</sequence>
<dbReference type="InterPro" id="IPR018022">
    <property type="entry name" value="IPT"/>
</dbReference>
<dbReference type="OrthoDB" id="9776390at2"/>
<evidence type="ECO:0000313" key="15">
    <source>
        <dbReference type="Proteomes" id="UP000295416"/>
    </source>
</evidence>
<keyword evidence="5 10" id="KW-0819">tRNA processing</keyword>
<dbReference type="PANTHER" id="PTHR11088">
    <property type="entry name" value="TRNA DIMETHYLALLYLTRANSFERASE"/>
    <property type="match status" value="1"/>
</dbReference>
<dbReference type="Gene3D" id="3.40.50.300">
    <property type="entry name" value="P-loop containing nucleotide triphosphate hydrolases"/>
    <property type="match status" value="1"/>
</dbReference>
<comment type="caution">
    <text evidence="14">The sequence shown here is derived from an EMBL/GenBank/DDBJ whole genome shotgun (WGS) entry which is preliminary data.</text>
</comment>
<dbReference type="RefSeq" id="WP_132744827.1">
    <property type="nucleotide sequence ID" value="NZ_SLXK01000006.1"/>
</dbReference>
<feature type="binding site" evidence="10">
    <location>
        <begin position="12"/>
        <end position="17"/>
    </location>
    <ligand>
        <name>substrate</name>
    </ligand>
</feature>
<comment type="subunit">
    <text evidence="10">Monomer.</text>
</comment>
<evidence type="ECO:0000256" key="3">
    <source>
        <dbReference type="ARBA" id="ARBA00005842"/>
    </source>
</evidence>
<dbReference type="EMBL" id="SLXK01000006">
    <property type="protein sequence ID" value="TCP30253.1"/>
    <property type="molecule type" value="Genomic_DNA"/>
</dbReference>
<name>A0A4R2P607_9BACL</name>
<evidence type="ECO:0000256" key="8">
    <source>
        <dbReference type="ARBA" id="ARBA00022842"/>
    </source>
</evidence>
<evidence type="ECO:0000313" key="14">
    <source>
        <dbReference type="EMBL" id="TCP30253.1"/>
    </source>
</evidence>
<evidence type="ECO:0000256" key="10">
    <source>
        <dbReference type="HAMAP-Rule" id="MF_00185"/>
    </source>
</evidence>
<dbReference type="SUPFAM" id="SSF52540">
    <property type="entry name" value="P-loop containing nucleoside triphosphate hydrolases"/>
    <property type="match status" value="2"/>
</dbReference>
<dbReference type="FunFam" id="1.10.20.140:FF:000001">
    <property type="entry name" value="tRNA dimethylallyltransferase"/>
    <property type="match status" value="1"/>
</dbReference>
<evidence type="ECO:0000256" key="4">
    <source>
        <dbReference type="ARBA" id="ARBA00022679"/>
    </source>
</evidence>
<dbReference type="Proteomes" id="UP000295416">
    <property type="component" value="Unassembled WGS sequence"/>
</dbReference>
<protein>
    <recommendedName>
        <fullName evidence="10">tRNA dimethylallyltransferase</fullName>
        <ecNumber evidence="10">2.5.1.75</ecNumber>
    </recommendedName>
    <alternativeName>
        <fullName evidence="10">Dimethylallyl diphosphate:tRNA dimethylallyltransferase</fullName>
        <shortName evidence="10">DMAPP:tRNA dimethylallyltransferase</shortName>
        <shortName evidence="10">DMATase</shortName>
    </alternativeName>
    <alternativeName>
        <fullName evidence="10">Isopentenyl-diphosphate:tRNA isopentenyltransferase</fullName>
        <shortName evidence="10">IPP transferase</shortName>
        <shortName evidence="10">IPPT</shortName>
        <shortName evidence="10">IPTase</shortName>
    </alternativeName>
</protein>
<dbReference type="PANTHER" id="PTHR11088:SF60">
    <property type="entry name" value="TRNA DIMETHYLALLYLTRANSFERASE"/>
    <property type="match status" value="1"/>
</dbReference>
<evidence type="ECO:0000256" key="13">
    <source>
        <dbReference type="RuleBase" id="RU003785"/>
    </source>
</evidence>
<dbReference type="Pfam" id="PF01715">
    <property type="entry name" value="IPPT"/>
    <property type="match status" value="1"/>
</dbReference>